<evidence type="ECO:0000256" key="1">
    <source>
        <dbReference type="SAM" id="SignalP"/>
    </source>
</evidence>
<dbReference type="InterPro" id="IPR036816">
    <property type="entry name" value="RNaseA-like_dom_sf"/>
</dbReference>
<dbReference type="Ensembl" id="ENSNMLT00000004546.1">
    <property type="protein sequence ID" value="ENSNMLP00000003963.1"/>
    <property type="gene ID" value="ENSNMLG00000002925.1"/>
</dbReference>
<dbReference type="Gene3D" id="3.10.130.10">
    <property type="entry name" value="Ribonuclease A-like domain"/>
    <property type="match status" value="1"/>
</dbReference>
<accession>A0A8C6SBC3</accession>
<proteinExistence type="predicted"/>
<reference evidence="3" key="1">
    <citation type="submission" date="2025-08" db="UniProtKB">
        <authorList>
            <consortium name="Ensembl"/>
        </authorList>
    </citation>
    <scope>IDENTIFICATION</scope>
</reference>
<keyword evidence="1" id="KW-0732">Signal</keyword>
<dbReference type="AlphaFoldDB" id="A0A8C6SBC3"/>
<dbReference type="Pfam" id="PF00074">
    <property type="entry name" value="RnaseA"/>
    <property type="match status" value="1"/>
</dbReference>
<feature type="domain" description="Ribonuclease A-domain" evidence="2">
    <location>
        <begin position="18"/>
        <end position="136"/>
    </location>
</feature>
<dbReference type="Proteomes" id="UP000694523">
    <property type="component" value="Unplaced"/>
</dbReference>
<organism evidence="3 4">
    <name type="scientific">Neogobius melanostomus</name>
    <name type="common">round goby</name>
    <dbReference type="NCBI Taxonomy" id="47308"/>
    <lineage>
        <taxon>Eukaryota</taxon>
        <taxon>Metazoa</taxon>
        <taxon>Chordata</taxon>
        <taxon>Craniata</taxon>
        <taxon>Vertebrata</taxon>
        <taxon>Euteleostomi</taxon>
        <taxon>Actinopterygii</taxon>
        <taxon>Neopterygii</taxon>
        <taxon>Teleostei</taxon>
        <taxon>Neoteleostei</taxon>
        <taxon>Acanthomorphata</taxon>
        <taxon>Gobiaria</taxon>
        <taxon>Gobiiformes</taxon>
        <taxon>Gobioidei</taxon>
        <taxon>Gobiidae</taxon>
        <taxon>Benthophilinae</taxon>
        <taxon>Neogobiini</taxon>
        <taxon>Neogobius</taxon>
    </lineage>
</organism>
<evidence type="ECO:0000259" key="2">
    <source>
        <dbReference type="SMART" id="SM00092"/>
    </source>
</evidence>
<dbReference type="InterPro" id="IPR023412">
    <property type="entry name" value="RNaseA_domain"/>
</dbReference>
<evidence type="ECO:0000313" key="3">
    <source>
        <dbReference type="Ensembl" id="ENSNMLP00000003963.1"/>
    </source>
</evidence>
<dbReference type="SMART" id="SM00092">
    <property type="entry name" value="RNAse_Pc"/>
    <property type="match status" value="1"/>
</dbReference>
<sequence>TAYSLQALVLVLVLTEVRSQNFEDFKFKHIFDGASLDHLDCNRRMGPVIGRFSYVNRDRNTFIVNPPRSTVLTDVKNICMNGARKKPNGLYTSTKAFTIVDCILEVNLQTQTVYQKGTPQTRSIKVGCENGVPMHIHG</sequence>
<keyword evidence="4" id="KW-1185">Reference proteome</keyword>
<name>A0A8C6SBC3_9GOBI</name>
<reference evidence="3" key="2">
    <citation type="submission" date="2025-09" db="UniProtKB">
        <authorList>
            <consortium name="Ensembl"/>
        </authorList>
    </citation>
    <scope>IDENTIFICATION</scope>
</reference>
<dbReference type="SUPFAM" id="SSF54076">
    <property type="entry name" value="RNase A-like"/>
    <property type="match status" value="1"/>
</dbReference>
<evidence type="ECO:0000313" key="4">
    <source>
        <dbReference type="Proteomes" id="UP000694523"/>
    </source>
</evidence>
<protein>
    <recommendedName>
        <fullName evidence="2">Ribonuclease A-domain domain-containing protein</fullName>
    </recommendedName>
</protein>
<feature type="signal peptide" evidence="1">
    <location>
        <begin position="1"/>
        <end position="19"/>
    </location>
</feature>
<feature type="chain" id="PRO_5034619355" description="Ribonuclease A-domain domain-containing protein" evidence="1">
    <location>
        <begin position="20"/>
        <end position="138"/>
    </location>
</feature>